<reference evidence="1" key="1">
    <citation type="journal article" date="2025" name="Int. J. Syst. Evol. Microbiol.">
        <title>Inconstantimicrobium mannanitabidum sp. nov., a novel member of the family Clostridiaceae isolated from anoxic soil under the treatment of reductive soil disinfestation.</title>
        <authorList>
            <person name="Ueki A."/>
            <person name="Tonouchi A."/>
            <person name="Honma S."/>
            <person name="Kaku N."/>
            <person name="Ueki K."/>
        </authorList>
    </citation>
    <scope>NUCLEOTIDE SEQUENCE</scope>
    <source>
        <strain evidence="1">TW13</strain>
    </source>
</reference>
<dbReference type="Proteomes" id="UP001058074">
    <property type="component" value="Unassembled WGS sequence"/>
</dbReference>
<name>A0ACB5RIL2_9CLOT</name>
<dbReference type="EMBL" id="BROD01000001">
    <property type="protein sequence ID" value="GKX68924.1"/>
    <property type="molecule type" value="Genomic_DNA"/>
</dbReference>
<keyword evidence="2" id="KW-1185">Reference proteome</keyword>
<organism evidence="1 2">
    <name type="scientific">Inconstantimicrobium mannanitabidum</name>
    <dbReference type="NCBI Taxonomy" id="1604901"/>
    <lineage>
        <taxon>Bacteria</taxon>
        <taxon>Bacillati</taxon>
        <taxon>Bacillota</taxon>
        <taxon>Clostridia</taxon>
        <taxon>Eubacteriales</taxon>
        <taxon>Clostridiaceae</taxon>
        <taxon>Inconstantimicrobium</taxon>
    </lineage>
</organism>
<proteinExistence type="predicted"/>
<protein>
    <submittedName>
        <fullName evidence="1">Uncharacterized protein</fullName>
    </submittedName>
</protein>
<gene>
    <name evidence="1" type="ORF">rsdtw13_41820</name>
</gene>
<accession>A0ACB5RIL2</accession>
<evidence type="ECO:0000313" key="2">
    <source>
        <dbReference type="Proteomes" id="UP001058074"/>
    </source>
</evidence>
<comment type="caution">
    <text evidence="1">The sequence shown here is derived from an EMBL/GenBank/DDBJ whole genome shotgun (WGS) entry which is preliminary data.</text>
</comment>
<evidence type="ECO:0000313" key="1">
    <source>
        <dbReference type="EMBL" id="GKX68924.1"/>
    </source>
</evidence>
<sequence>MRKKIIIFVIGLVLVLACFFEYSNYQNKVTVTGGQSNILVAGDSDTSRGNIELEDNVKCVSLNIDTECGEFIKSDNGSYGQNMKKIPNKGSVIIRIKDDESNVVKSFTIKGGESLSKIVLLGKGNYSLEIGLRDGFQGKIEPNVYAWKLI</sequence>